<dbReference type="Proteomes" id="UP001501337">
    <property type="component" value="Unassembled WGS sequence"/>
</dbReference>
<organism evidence="1 2">
    <name type="scientific">Allohahella marinimesophila</name>
    <dbReference type="NCBI Taxonomy" id="1054972"/>
    <lineage>
        <taxon>Bacteria</taxon>
        <taxon>Pseudomonadati</taxon>
        <taxon>Pseudomonadota</taxon>
        <taxon>Gammaproteobacteria</taxon>
        <taxon>Oceanospirillales</taxon>
        <taxon>Hahellaceae</taxon>
        <taxon>Allohahella</taxon>
    </lineage>
</organism>
<evidence type="ECO:0000313" key="1">
    <source>
        <dbReference type="EMBL" id="GAA3955257.1"/>
    </source>
</evidence>
<gene>
    <name evidence="1" type="ORF">GCM10022278_12300</name>
</gene>
<keyword evidence="2" id="KW-1185">Reference proteome</keyword>
<sequence length="73" mass="8036">MGLEEKPLVTGQVTPEEVEGVLSSISLSNTLQRPGAKKHALMTGTKNPATHRFYQSAGFTTSKQGYEIRFRQV</sequence>
<dbReference type="EMBL" id="BAABBO010000007">
    <property type="protein sequence ID" value="GAA3955257.1"/>
    <property type="molecule type" value="Genomic_DNA"/>
</dbReference>
<name>A0ABP7NWV2_9GAMM</name>
<evidence type="ECO:0008006" key="3">
    <source>
        <dbReference type="Google" id="ProtNLM"/>
    </source>
</evidence>
<evidence type="ECO:0000313" key="2">
    <source>
        <dbReference type="Proteomes" id="UP001501337"/>
    </source>
</evidence>
<protein>
    <recommendedName>
        <fullName evidence="3">FR47-like protein</fullName>
    </recommendedName>
</protein>
<reference evidence="2" key="1">
    <citation type="journal article" date="2019" name="Int. J. Syst. Evol. Microbiol.">
        <title>The Global Catalogue of Microorganisms (GCM) 10K type strain sequencing project: providing services to taxonomists for standard genome sequencing and annotation.</title>
        <authorList>
            <consortium name="The Broad Institute Genomics Platform"/>
            <consortium name="The Broad Institute Genome Sequencing Center for Infectious Disease"/>
            <person name="Wu L."/>
            <person name="Ma J."/>
        </authorList>
    </citation>
    <scope>NUCLEOTIDE SEQUENCE [LARGE SCALE GENOMIC DNA]</scope>
    <source>
        <strain evidence="2">JCM 17555</strain>
    </source>
</reference>
<accession>A0ABP7NWV2</accession>
<comment type="caution">
    <text evidence="1">The sequence shown here is derived from an EMBL/GenBank/DDBJ whole genome shotgun (WGS) entry which is preliminary data.</text>
</comment>
<proteinExistence type="predicted"/>